<comment type="subcellular location">
    <subcellularLocation>
        <location evidence="1">Nucleus</location>
    </subcellularLocation>
</comment>
<dbReference type="GO" id="GO:0090575">
    <property type="term" value="C:RNA polymerase II transcription regulator complex"/>
    <property type="evidence" value="ECO:0007669"/>
    <property type="project" value="TreeGrafter"/>
</dbReference>
<dbReference type="Gene3D" id="1.20.5.170">
    <property type="match status" value="1"/>
</dbReference>
<evidence type="ECO:0000256" key="1">
    <source>
        <dbReference type="ARBA" id="ARBA00004123"/>
    </source>
</evidence>
<dbReference type="EMBL" id="KV744896">
    <property type="protein sequence ID" value="OCK82186.1"/>
    <property type="molecule type" value="Genomic_DNA"/>
</dbReference>
<dbReference type="OrthoDB" id="5374328at2759"/>
<dbReference type="InterPro" id="IPR018287">
    <property type="entry name" value="Hap4_TF_heteromerisation"/>
</dbReference>
<keyword evidence="6" id="KW-1185">Reference proteome</keyword>
<feature type="region of interest" description="Disordered" evidence="3">
    <location>
        <begin position="520"/>
        <end position="592"/>
    </location>
</feature>
<feature type="compositionally biased region" description="Polar residues" evidence="3">
    <location>
        <begin position="547"/>
        <end position="564"/>
    </location>
</feature>
<sequence>MPGDALSNSTSPSNHPEDNAPLQTPSPASSASANQATKSSSSRVITPAPNSSFPPKAAALATASPQPTDNAHPSPLGGGPTSASYVVPPRPKPGRKPATDEPASKRKAQNRESQRAFRARKAAKLNEMQAQVESAEQRHQREMNEKTVEINQLHAALAQKAESEKRLIQERDYWKEQASNQQQQLDQLSRQAREQDTSGWTDKQSYFTQDRMAPIRQDSPTRDTVSSVTPLIGTPQSYQTPKIDLGCGDCKDNGECPCVDELAKLPSPNAFVPALPLHSGSPMKDARARNTPSTDSASNFAEREIDFTAQFSNKRPRLDNRPSITFLTQTNDQENCGFCTDDLNCLCKDEELRNTATSTGINDGMPPPSRDWNSIAPNDSQTASNDCPDTGPGTCADCMSNPRQRAWCQRIAKMKKPNGPDFLTSRNQSMGSPLDQVDPRNDLGPLSDMDMSSRYSIGCSDAFRLFDGRLSMDNDNMDWVNNLRPVSPISRRDTMQHPRKYSALELDTASVIATLQQSIGSLTPRPSDGTTGDLVKAANAQRKKSDSPTTRPSGSMGSLGSQTAEMRRTLSGSPGLPISTLINGTTSLPSWR</sequence>
<dbReference type="InterPro" id="IPR050936">
    <property type="entry name" value="AP-1-like"/>
</dbReference>
<organism evidence="5 6">
    <name type="scientific">Lepidopterella palustris CBS 459.81</name>
    <dbReference type="NCBI Taxonomy" id="1314670"/>
    <lineage>
        <taxon>Eukaryota</taxon>
        <taxon>Fungi</taxon>
        <taxon>Dikarya</taxon>
        <taxon>Ascomycota</taxon>
        <taxon>Pezizomycotina</taxon>
        <taxon>Dothideomycetes</taxon>
        <taxon>Pleosporomycetidae</taxon>
        <taxon>Mytilinidiales</taxon>
        <taxon>Argynnaceae</taxon>
        <taxon>Lepidopterella</taxon>
    </lineage>
</organism>
<dbReference type="AlphaFoldDB" id="A0A8E2EDU0"/>
<feature type="compositionally biased region" description="Polar residues" evidence="3">
    <location>
        <begin position="222"/>
        <end position="237"/>
    </location>
</feature>
<proteinExistence type="predicted"/>
<gene>
    <name evidence="5" type="ORF">K432DRAFT_403138</name>
</gene>
<dbReference type="GO" id="GO:0001228">
    <property type="term" value="F:DNA-binding transcription activator activity, RNA polymerase II-specific"/>
    <property type="evidence" value="ECO:0007669"/>
    <property type="project" value="TreeGrafter"/>
</dbReference>
<dbReference type="SUPFAM" id="SSF57959">
    <property type="entry name" value="Leucine zipper domain"/>
    <property type="match status" value="1"/>
</dbReference>
<feature type="compositionally biased region" description="Polar residues" evidence="3">
    <location>
        <begin position="580"/>
        <end position="592"/>
    </location>
</feature>
<keyword evidence="2" id="KW-0539">Nucleus</keyword>
<dbReference type="InterPro" id="IPR046347">
    <property type="entry name" value="bZIP_sf"/>
</dbReference>
<reference evidence="5 6" key="1">
    <citation type="journal article" date="2016" name="Nat. Commun.">
        <title>Ectomycorrhizal ecology is imprinted in the genome of the dominant symbiotic fungus Cenococcum geophilum.</title>
        <authorList>
            <consortium name="DOE Joint Genome Institute"/>
            <person name="Peter M."/>
            <person name="Kohler A."/>
            <person name="Ohm R.A."/>
            <person name="Kuo A."/>
            <person name="Krutzmann J."/>
            <person name="Morin E."/>
            <person name="Arend M."/>
            <person name="Barry K.W."/>
            <person name="Binder M."/>
            <person name="Choi C."/>
            <person name="Clum A."/>
            <person name="Copeland A."/>
            <person name="Grisel N."/>
            <person name="Haridas S."/>
            <person name="Kipfer T."/>
            <person name="LaButti K."/>
            <person name="Lindquist E."/>
            <person name="Lipzen A."/>
            <person name="Maire R."/>
            <person name="Meier B."/>
            <person name="Mihaltcheva S."/>
            <person name="Molinier V."/>
            <person name="Murat C."/>
            <person name="Poggeler S."/>
            <person name="Quandt C.A."/>
            <person name="Sperisen C."/>
            <person name="Tritt A."/>
            <person name="Tisserant E."/>
            <person name="Crous P.W."/>
            <person name="Henrissat B."/>
            <person name="Nehls U."/>
            <person name="Egli S."/>
            <person name="Spatafora J.W."/>
            <person name="Grigoriev I.V."/>
            <person name="Martin F.M."/>
        </authorList>
    </citation>
    <scope>NUCLEOTIDE SEQUENCE [LARGE SCALE GENOMIC DNA]</scope>
    <source>
        <strain evidence="5 6">CBS 459.81</strain>
    </source>
</reference>
<dbReference type="PANTHER" id="PTHR40621">
    <property type="entry name" value="TRANSCRIPTION FACTOR KAPC-RELATED"/>
    <property type="match status" value="1"/>
</dbReference>
<dbReference type="Proteomes" id="UP000250266">
    <property type="component" value="Unassembled WGS sequence"/>
</dbReference>
<evidence type="ECO:0000259" key="4">
    <source>
        <dbReference type="PROSITE" id="PS00036"/>
    </source>
</evidence>
<accession>A0A8E2EDU0</accession>
<evidence type="ECO:0000313" key="5">
    <source>
        <dbReference type="EMBL" id="OCK82186.1"/>
    </source>
</evidence>
<dbReference type="InterPro" id="IPR004827">
    <property type="entry name" value="bZIP"/>
</dbReference>
<feature type="region of interest" description="Disordered" evidence="3">
    <location>
        <begin position="217"/>
        <end position="237"/>
    </location>
</feature>
<feature type="domain" description="BZIP" evidence="4">
    <location>
        <begin position="105"/>
        <end position="120"/>
    </location>
</feature>
<feature type="region of interest" description="Disordered" evidence="3">
    <location>
        <begin position="1"/>
        <end position="144"/>
    </location>
</feature>
<evidence type="ECO:0000313" key="6">
    <source>
        <dbReference type="Proteomes" id="UP000250266"/>
    </source>
</evidence>
<feature type="compositionally biased region" description="Basic and acidic residues" evidence="3">
    <location>
        <begin position="135"/>
        <end position="144"/>
    </location>
</feature>
<dbReference type="GO" id="GO:0000976">
    <property type="term" value="F:transcription cis-regulatory region binding"/>
    <property type="evidence" value="ECO:0007669"/>
    <property type="project" value="InterPro"/>
</dbReference>
<dbReference type="CDD" id="cd14688">
    <property type="entry name" value="bZIP_YAP"/>
    <property type="match status" value="1"/>
</dbReference>
<protein>
    <recommendedName>
        <fullName evidence="4">BZIP domain-containing protein</fullName>
    </recommendedName>
</protein>
<name>A0A8E2EDU0_9PEZI</name>
<dbReference type="Pfam" id="PF10297">
    <property type="entry name" value="Hap4_Hap_bind"/>
    <property type="match status" value="1"/>
</dbReference>
<evidence type="ECO:0000256" key="3">
    <source>
        <dbReference type="SAM" id="MobiDB-lite"/>
    </source>
</evidence>
<dbReference type="PROSITE" id="PS00036">
    <property type="entry name" value="BZIP_BASIC"/>
    <property type="match status" value="1"/>
</dbReference>
<feature type="compositionally biased region" description="Polar residues" evidence="3">
    <location>
        <begin position="1"/>
        <end position="14"/>
    </location>
</feature>
<feature type="compositionally biased region" description="Low complexity" evidence="3">
    <location>
        <begin position="178"/>
        <end position="190"/>
    </location>
</feature>
<feature type="compositionally biased region" description="Basic and acidic residues" evidence="3">
    <location>
        <begin position="97"/>
        <end position="115"/>
    </location>
</feature>
<dbReference type="SMART" id="SM00338">
    <property type="entry name" value="BRLZ"/>
    <property type="match status" value="1"/>
</dbReference>
<feature type="compositionally biased region" description="Polar residues" evidence="3">
    <location>
        <begin position="34"/>
        <end position="53"/>
    </location>
</feature>
<evidence type="ECO:0000256" key="2">
    <source>
        <dbReference type="ARBA" id="ARBA00023242"/>
    </source>
</evidence>
<feature type="region of interest" description="Disordered" evidence="3">
    <location>
        <begin position="418"/>
        <end position="441"/>
    </location>
</feature>
<feature type="region of interest" description="Disordered" evidence="3">
    <location>
        <begin position="178"/>
        <end position="200"/>
    </location>
</feature>
<dbReference type="PANTHER" id="PTHR40621:SF7">
    <property type="entry name" value="BZIP DOMAIN-CONTAINING PROTEIN"/>
    <property type="match status" value="1"/>
</dbReference>